<evidence type="ECO:0000256" key="4">
    <source>
        <dbReference type="ARBA" id="ARBA00019171"/>
    </source>
</evidence>
<feature type="active site" description="N6-GMP-lysine intermediate" evidence="17">
    <location>
        <position position="68"/>
    </location>
</feature>
<evidence type="ECO:0000256" key="12">
    <source>
        <dbReference type="ARBA" id="ARBA00029909"/>
    </source>
</evidence>
<gene>
    <name evidence="21" type="primary">CEG1</name>
    <name evidence="21" type="ORF">HRR80_008639</name>
</gene>
<dbReference type="Pfam" id="PF03919">
    <property type="entry name" value="mRNA_cap_C"/>
    <property type="match status" value="1"/>
</dbReference>
<dbReference type="CDD" id="cd07895">
    <property type="entry name" value="Adenylation_mRNA_capping"/>
    <property type="match status" value="1"/>
</dbReference>
<comment type="similarity">
    <text evidence="2 16">Belongs to the eukaryotic GTase family.</text>
</comment>
<proteinExistence type="inferred from homology"/>
<evidence type="ECO:0000313" key="22">
    <source>
        <dbReference type="Proteomes" id="UP001161757"/>
    </source>
</evidence>
<evidence type="ECO:0000256" key="1">
    <source>
        <dbReference type="ARBA" id="ARBA00004123"/>
    </source>
</evidence>
<dbReference type="SUPFAM" id="SSF56091">
    <property type="entry name" value="DNA ligase/mRNA capping enzyme, catalytic domain"/>
    <property type="match status" value="1"/>
</dbReference>
<dbReference type="FunFam" id="3.30.470.30:FF:000011">
    <property type="entry name" value="mRNA-capping enzyme subunit alpha"/>
    <property type="match status" value="1"/>
</dbReference>
<sequence>MDPYTDPNSLIARVGGQWAGAALQKDFQKEVADLLGRRSRSFPGAQPVSFAAKHVEELKREDYYVCEKTDGIRYLMYLTEDGERDIHYLIDRKNDYYYVPGLHFPHHEDPTFHRYHTNTILDGELVEDKYPDRPSEIKFLVFDCLILDKTMLMQRPLDKRLAYFKSHVLQPYRAMFKQNPEINRPFVVEDKATEFSYALEKMFKDVIPKVKRLHGNDGLIFTCKNTPYKTGTDEHILKWKPPSENTVDFLLHITWAKTDPDPEDPDQSPQDDYYAFPESFGLFIFCGNDGQYAPVGELYVEPAEWENWKSLNRPLQNSIVECFQEDVVKDLSQRHGSNGYSNGLNNGGISNNGISNTRRWRFHRFRDDKTEANHITTYQSVIESINDHVTEEDLLAHADEIRKAWKLRDSENKKREAAKRAAQAHQSGHPQPGAPWPKHG</sequence>
<dbReference type="GO" id="GO:0005524">
    <property type="term" value="F:ATP binding"/>
    <property type="evidence" value="ECO:0007669"/>
    <property type="project" value="InterPro"/>
</dbReference>
<keyword evidence="11 16" id="KW-0539">Nucleus</keyword>
<dbReference type="Proteomes" id="UP001161757">
    <property type="component" value="Unassembled WGS sequence"/>
</dbReference>
<dbReference type="SUPFAM" id="SSF50249">
    <property type="entry name" value="Nucleic acid-binding proteins"/>
    <property type="match status" value="1"/>
</dbReference>
<dbReference type="Pfam" id="PF01331">
    <property type="entry name" value="mRNA_cap_enzyme"/>
    <property type="match status" value="1"/>
</dbReference>
<evidence type="ECO:0000256" key="11">
    <source>
        <dbReference type="ARBA" id="ARBA00023242"/>
    </source>
</evidence>
<dbReference type="InterPro" id="IPR051029">
    <property type="entry name" value="mRNA_Capping_Enz/RNA_Phosphat"/>
</dbReference>
<evidence type="ECO:0000256" key="13">
    <source>
        <dbReference type="ARBA" id="ARBA00030702"/>
    </source>
</evidence>
<feature type="compositionally biased region" description="Basic and acidic residues" evidence="18">
    <location>
        <begin position="408"/>
        <end position="419"/>
    </location>
</feature>
<evidence type="ECO:0000256" key="2">
    <source>
        <dbReference type="ARBA" id="ARBA00010237"/>
    </source>
</evidence>
<dbReference type="GO" id="GO:0004484">
    <property type="term" value="F:mRNA guanylyltransferase activity"/>
    <property type="evidence" value="ECO:0007669"/>
    <property type="project" value="UniProtKB-EC"/>
</dbReference>
<evidence type="ECO:0000256" key="5">
    <source>
        <dbReference type="ARBA" id="ARBA00022664"/>
    </source>
</evidence>
<feature type="region of interest" description="Disordered" evidence="18">
    <location>
        <begin position="408"/>
        <end position="440"/>
    </location>
</feature>
<keyword evidence="8 16" id="KW-0547">Nucleotide-binding</keyword>
<organism evidence="21 22">
    <name type="scientific">Exophiala dermatitidis</name>
    <name type="common">Black yeast-like fungus</name>
    <name type="synonym">Wangiella dermatitidis</name>
    <dbReference type="NCBI Taxonomy" id="5970"/>
    <lineage>
        <taxon>Eukaryota</taxon>
        <taxon>Fungi</taxon>
        <taxon>Dikarya</taxon>
        <taxon>Ascomycota</taxon>
        <taxon>Pezizomycotina</taxon>
        <taxon>Eurotiomycetes</taxon>
        <taxon>Chaetothyriomycetidae</taxon>
        <taxon>Chaetothyriales</taxon>
        <taxon>Herpotrichiellaceae</taxon>
        <taxon>Exophiala</taxon>
    </lineage>
</organism>
<dbReference type="EC" id="2.7.7.50" evidence="3 16"/>
<comment type="subcellular location">
    <subcellularLocation>
        <location evidence="1 16">Nucleus</location>
    </subcellularLocation>
</comment>
<comment type="subunit">
    <text evidence="15">Heterodimer. The mRNA-capping enzyme is composed of two separate chains alpha and beta, respectively a mRNA guanylyltransferase and an mRNA 5'-triphosphate monophosphatase.</text>
</comment>
<dbReference type="PIRSF" id="PIRSF036959">
    <property type="entry name" value="mRNA_cap_alpha"/>
    <property type="match status" value="1"/>
</dbReference>
<dbReference type="InterPro" id="IPR012340">
    <property type="entry name" value="NA-bd_OB-fold"/>
</dbReference>
<comment type="catalytic activity">
    <reaction evidence="14">
        <text>a 5'-end diphospho-ribonucleoside in mRNA + GTP + H(+) = a 5'-end (5'-triphosphoguanosine)-ribonucleoside in mRNA + diphosphate</text>
        <dbReference type="Rhea" id="RHEA:67012"/>
        <dbReference type="Rhea" id="RHEA-COMP:17165"/>
        <dbReference type="Rhea" id="RHEA-COMP:17166"/>
        <dbReference type="ChEBI" id="CHEBI:15378"/>
        <dbReference type="ChEBI" id="CHEBI:33019"/>
        <dbReference type="ChEBI" id="CHEBI:37565"/>
        <dbReference type="ChEBI" id="CHEBI:167616"/>
        <dbReference type="ChEBI" id="CHEBI:167617"/>
        <dbReference type="EC" id="2.7.7.50"/>
    </reaction>
    <physiologicalReaction direction="left-to-right" evidence="14">
        <dbReference type="Rhea" id="RHEA:67013"/>
    </physiologicalReaction>
</comment>
<feature type="domain" description="mRNA capping enzyme C-terminal" evidence="20">
    <location>
        <begin position="244"/>
        <end position="395"/>
    </location>
</feature>
<evidence type="ECO:0000256" key="18">
    <source>
        <dbReference type="SAM" id="MobiDB-lite"/>
    </source>
</evidence>
<evidence type="ECO:0000256" key="6">
    <source>
        <dbReference type="ARBA" id="ARBA00022679"/>
    </source>
</evidence>
<dbReference type="InterPro" id="IPR013846">
    <property type="entry name" value="mRNA_cap_enzyme_C"/>
</dbReference>
<evidence type="ECO:0000256" key="10">
    <source>
        <dbReference type="ARBA" id="ARBA00023134"/>
    </source>
</evidence>
<dbReference type="PANTHER" id="PTHR10367:SF17">
    <property type="entry name" value="MRNA-CAPPING ENZYME"/>
    <property type="match status" value="1"/>
</dbReference>
<name>A0AAN6EP50_EXODE</name>
<comment type="function">
    <text evidence="16">Second step of mRNA capping. Transfer of the GMP moiety of GTP to the 5'-end of RNA via an enzyme-GMP covalent reaction intermediate.</text>
</comment>
<dbReference type="PANTHER" id="PTHR10367">
    <property type="entry name" value="MRNA-CAPPING ENZYME"/>
    <property type="match status" value="1"/>
</dbReference>
<dbReference type="Gene3D" id="2.40.50.140">
    <property type="entry name" value="Nucleic acid-binding proteins"/>
    <property type="match status" value="1"/>
</dbReference>
<dbReference type="Gene3D" id="3.30.470.30">
    <property type="entry name" value="DNA ligase/mRNA capping enzyme"/>
    <property type="match status" value="1"/>
</dbReference>
<dbReference type="GO" id="GO:0005525">
    <property type="term" value="F:GTP binding"/>
    <property type="evidence" value="ECO:0007669"/>
    <property type="project" value="UniProtKB-KW"/>
</dbReference>
<evidence type="ECO:0000313" key="21">
    <source>
        <dbReference type="EMBL" id="KAJ8987265.1"/>
    </source>
</evidence>
<keyword evidence="9 16" id="KW-0506">mRNA capping</keyword>
<evidence type="ECO:0000256" key="17">
    <source>
        <dbReference type="PIRSR" id="PIRSR036959-1"/>
    </source>
</evidence>
<accession>A0AAN6EP50</accession>
<evidence type="ECO:0000256" key="15">
    <source>
        <dbReference type="ARBA" id="ARBA00047082"/>
    </source>
</evidence>
<dbReference type="AlphaFoldDB" id="A0AAN6EP50"/>
<protein>
    <recommendedName>
        <fullName evidence="4 16">mRNA-capping enzyme subunit alpha</fullName>
        <ecNumber evidence="3 16">2.7.7.50</ecNumber>
    </recommendedName>
    <alternativeName>
        <fullName evidence="12 16">GTP--RNA guanylyltransferase</fullName>
    </alternativeName>
    <alternativeName>
        <fullName evidence="13 16">mRNA guanylyltransferase</fullName>
    </alternativeName>
</protein>
<keyword evidence="10 16" id="KW-0342">GTP-binding</keyword>
<comment type="caution">
    <text evidence="21">The sequence shown here is derived from an EMBL/GenBank/DDBJ whole genome shotgun (WGS) entry which is preliminary data.</text>
</comment>
<evidence type="ECO:0000259" key="20">
    <source>
        <dbReference type="Pfam" id="PF03919"/>
    </source>
</evidence>
<keyword evidence="5 16" id="KW-0507">mRNA processing</keyword>
<evidence type="ECO:0000256" key="8">
    <source>
        <dbReference type="ARBA" id="ARBA00022741"/>
    </source>
</evidence>
<keyword evidence="6 16" id="KW-0808">Transferase</keyword>
<reference evidence="21" key="1">
    <citation type="submission" date="2023-01" db="EMBL/GenBank/DDBJ databases">
        <title>Exophiala dermititidis isolated from Cystic Fibrosis Patient.</title>
        <authorList>
            <person name="Kurbessoian T."/>
            <person name="Crocker A."/>
            <person name="Murante D."/>
            <person name="Hogan D.A."/>
            <person name="Stajich J.E."/>
        </authorList>
    </citation>
    <scope>NUCLEOTIDE SEQUENCE</scope>
    <source>
        <strain evidence="21">Ex8</strain>
    </source>
</reference>
<dbReference type="InterPro" id="IPR017075">
    <property type="entry name" value="mRNA_cap_enzyme_alpha"/>
</dbReference>
<evidence type="ECO:0000256" key="3">
    <source>
        <dbReference type="ARBA" id="ARBA00012475"/>
    </source>
</evidence>
<evidence type="ECO:0000256" key="7">
    <source>
        <dbReference type="ARBA" id="ARBA00022695"/>
    </source>
</evidence>
<dbReference type="EMBL" id="JAJGCB010000026">
    <property type="protein sequence ID" value="KAJ8987265.1"/>
    <property type="molecule type" value="Genomic_DNA"/>
</dbReference>
<dbReference type="GO" id="GO:0031533">
    <property type="term" value="C:mRNA capping enzyme complex"/>
    <property type="evidence" value="ECO:0007669"/>
    <property type="project" value="InterPro"/>
</dbReference>
<keyword evidence="7 16" id="KW-0548">Nucleotidyltransferase</keyword>
<evidence type="ECO:0000259" key="19">
    <source>
        <dbReference type="Pfam" id="PF01331"/>
    </source>
</evidence>
<evidence type="ECO:0000256" key="16">
    <source>
        <dbReference type="PIRNR" id="PIRNR036959"/>
    </source>
</evidence>
<feature type="domain" description="mRNA capping enzyme adenylation" evidence="19">
    <location>
        <begin position="46"/>
        <end position="240"/>
    </location>
</feature>
<dbReference type="InterPro" id="IPR001339">
    <property type="entry name" value="mRNA_cap_enzyme_adenylation"/>
</dbReference>
<evidence type="ECO:0000256" key="9">
    <source>
        <dbReference type="ARBA" id="ARBA00023042"/>
    </source>
</evidence>
<evidence type="ECO:0000256" key="14">
    <source>
        <dbReference type="ARBA" id="ARBA00044624"/>
    </source>
</evidence>
<dbReference type="GO" id="GO:0006370">
    <property type="term" value="P:7-methylguanosine mRNA capping"/>
    <property type="evidence" value="ECO:0007669"/>
    <property type="project" value="UniProtKB-KW"/>
</dbReference>